<gene>
    <name evidence="4" type="ORF">THASP1DRAFT_28757</name>
</gene>
<dbReference type="GO" id="GO:0006457">
    <property type="term" value="P:protein folding"/>
    <property type="evidence" value="ECO:0007669"/>
    <property type="project" value="InterPro"/>
</dbReference>
<comment type="similarity">
    <text evidence="1">Belongs to the prefoldin subunit beta family.</text>
</comment>
<dbReference type="InterPro" id="IPR009053">
    <property type="entry name" value="Prefoldin"/>
</dbReference>
<dbReference type="OrthoDB" id="248120at2759"/>
<dbReference type="STRING" id="78915.A0A4P9XTE8"/>
<dbReference type="PANTHER" id="PTHR21431:SF0">
    <property type="entry name" value="PREFOLDIN SUBUNIT 6"/>
    <property type="match status" value="1"/>
</dbReference>
<dbReference type="GO" id="GO:0016272">
    <property type="term" value="C:prefoldin complex"/>
    <property type="evidence" value="ECO:0007669"/>
    <property type="project" value="InterPro"/>
</dbReference>
<dbReference type="EMBL" id="KZ992513">
    <property type="protein sequence ID" value="RKP09445.1"/>
    <property type="molecule type" value="Genomic_DNA"/>
</dbReference>
<keyword evidence="3" id="KW-0175">Coiled coil</keyword>
<dbReference type="AlphaFoldDB" id="A0A4P9XTE8"/>
<dbReference type="GO" id="GO:0051087">
    <property type="term" value="F:protein-folding chaperone binding"/>
    <property type="evidence" value="ECO:0007669"/>
    <property type="project" value="TreeGrafter"/>
</dbReference>
<dbReference type="Pfam" id="PF01920">
    <property type="entry name" value="Prefoldin_2"/>
    <property type="match status" value="1"/>
</dbReference>
<dbReference type="Gene3D" id="1.10.287.370">
    <property type="match status" value="1"/>
</dbReference>
<feature type="coiled-coil region" evidence="3">
    <location>
        <begin position="71"/>
        <end position="112"/>
    </location>
</feature>
<organism evidence="4 5">
    <name type="scientific">Thamnocephalis sphaerospora</name>
    <dbReference type="NCBI Taxonomy" id="78915"/>
    <lineage>
        <taxon>Eukaryota</taxon>
        <taxon>Fungi</taxon>
        <taxon>Fungi incertae sedis</taxon>
        <taxon>Zoopagomycota</taxon>
        <taxon>Zoopagomycotina</taxon>
        <taxon>Zoopagomycetes</taxon>
        <taxon>Zoopagales</taxon>
        <taxon>Sigmoideomycetaceae</taxon>
        <taxon>Thamnocephalis</taxon>
    </lineage>
</organism>
<keyword evidence="2" id="KW-0143">Chaperone</keyword>
<evidence type="ECO:0000256" key="3">
    <source>
        <dbReference type="SAM" id="Coils"/>
    </source>
</evidence>
<evidence type="ECO:0000256" key="2">
    <source>
        <dbReference type="ARBA" id="ARBA00023186"/>
    </source>
</evidence>
<dbReference type="SUPFAM" id="SSF46579">
    <property type="entry name" value="Prefoldin"/>
    <property type="match status" value="1"/>
</dbReference>
<dbReference type="GO" id="GO:0005737">
    <property type="term" value="C:cytoplasm"/>
    <property type="evidence" value="ECO:0007669"/>
    <property type="project" value="TreeGrafter"/>
</dbReference>
<reference evidence="5" key="1">
    <citation type="journal article" date="2018" name="Nat. Microbiol.">
        <title>Leveraging single-cell genomics to expand the fungal tree of life.</title>
        <authorList>
            <person name="Ahrendt S.R."/>
            <person name="Quandt C.A."/>
            <person name="Ciobanu D."/>
            <person name="Clum A."/>
            <person name="Salamov A."/>
            <person name="Andreopoulos B."/>
            <person name="Cheng J.F."/>
            <person name="Woyke T."/>
            <person name="Pelin A."/>
            <person name="Henrissat B."/>
            <person name="Reynolds N.K."/>
            <person name="Benny G.L."/>
            <person name="Smith M.E."/>
            <person name="James T.Y."/>
            <person name="Grigoriev I.V."/>
        </authorList>
    </citation>
    <scope>NUCLEOTIDE SEQUENCE [LARGE SCALE GENOMIC DNA]</scope>
    <source>
        <strain evidence="5">RSA 1356</strain>
    </source>
</reference>
<dbReference type="PANTHER" id="PTHR21431">
    <property type="entry name" value="PREFOLDIN SUBUNIT 6"/>
    <property type="match status" value="1"/>
</dbReference>
<protein>
    <submittedName>
        <fullName evidence="4">Prefoldin subunit 6</fullName>
    </submittedName>
</protein>
<dbReference type="InterPro" id="IPR002777">
    <property type="entry name" value="PFD_beta-like"/>
</dbReference>
<sequence length="124" mass="14301">MSLQAQLEAATTAFQLLQQDLSKAVSSRQQLGSQLAENEVVQKEFGLLKPDATIYKLIGPVLVPQMRAEAVQNVDKRLEYIRKEIERVEKQIKEYQEKQETEKNKIVKLQTAYQQEVEKRKANV</sequence>
<proteinExistence type="inferred from homology"/>
<dbReference type="GO" id="GO:0051082">
    <property type="term" value="F:unfolded protein binding"/>
    <property type="evidence" value="ECO:0007669"/>
    <property type="project" value="InterPro"/>
</dbReference>
<evidence type="ECO:0000256" key="1">
    <source>
        <dbReference type="ARBA" id="ARBA00008045"/>
    </source>
</evidence>
<name>A0A4P9XTE8_9FUNG</name>
<evidence type="ECO:0000313" key="4">
    <source>
        <dbReference type="EMBL" id="RKP09445.1"/>
    </source>
</evidence>
<dbReference type="Proteomes" id="UP000271241">
    <property type="component" value="Unassembled WGS sequence"/>
</dbReference>
<keyword evidence="5" id="KW-1185">Reference proteome</keyword>
<dbReference type="FunFam" id="1.10.287.370:FF:000003">
    <property type="entry name" value="Prefoldin subunit 6"/>
    <property type="match status" value="1"/>
</dbReference>
<evidence type="ECO:0000313" key="5">
    <source>
        <dbReference type="Proteomes" id="UP000271241"/>
    </source>
</evidence>
<dbReference type="CDD" id="cd23161">
    <property type="entry name" value="Prefoldin_6"/>
    <property type="match status" value="1"/>
</dbReference>
<accession>A0A4P9XTE8</accession>
<dbReference type="GO" id="GO:0051131">
    <property type="term" value="P:chaperone-mediated protein complex assembly"/>
    <property type="evidence" value="ECO:0007669"/>
    <property type="project" value="TreeGrafter"/>
</dbReference>